<evidence type="ECO:0000313" key="1">
    <source>
        <dbReference type="EMBL" id="MEZ0453659.1"/>
    </source>
</evidence>
<sequence>MKKLLSILLLTSVLFGSCTKNNKHETAKIRFMFDAGDLQFISSSFNPDQQTMSALYGNQQAIKLLTGSNKRLPGSAFKQVTYKVQDDPNYFGSKVNGELLRVETVETDAKGNLRYHIEFGSIPSDESQQQRMAHILDQEPIEFPQ</sequence>
<evidence type="ECO:0008006" key="5">
    <source>
        <dbReference type="Google" id="ProtNLM"/>
    </source>
</evidence>
<dbReference type="EMBL" id="JBEOQB010000005">
    <property type="protein sequence ID" value="MEZ0453659.1"/>
    <property type="molecule type" value="Genomic_DNA"/>
</dbReference>
<reference evidence="1 4" key="2">
    <citation type="submission" date="2024-06" db="EMBL/GenBank/DDBJ databases">
        <title>Soil Sphingobacterium thalpophilum.</title>
        <authorList>
            <person name="Yang J."/>
            <person name="Li J."/>
        </authorList>
    </citation>
    <scope>NUCLEOTIDE SEQUENCE [LARGE SCALE GENOMIC DNA]</scope>
    <source>
        <strain evidence="1 4">22g91tb</strain>
    </source>
</reference>
<evidence type="ECO:0000313" key="2">
    <source>
        <dbReference type="EMBL" id="VTR48175.1"/>
    </source>
</evidence>
<dbReference type="GeneID" id="78464305"/>
<keyword evidence="4" id="KW-1185">Reference proteome</keyword>
<dbReference type="AlphaFoldDB" id="A0A4U9VLV5"/>
<gene>
    <name evidence="1" type="ORF">ABTW24_18865</name>
    <name evidence="2" type="ORF">NCTC11429_03646</name>
</gene>
<dbReference type="EMBL" id="LR590484">
    <property type="protein sequence ID" value="VTR48175.1"/>
    <property type="molecule type" value="Genomic_DNA"/>
</dbReference>
<protein>
    <recommendedName>
        <fullName evidence="5">Lipoprotein</fullName>
    </recommendedName>
</protein>
<proteinExistence type="predicted"/>
<dbReference type="STRING" id="1123265.GCA_000686625_01218"/>
<dbReference type="Proteomes" id="UP000308196">
    <property type="component" value="Chromosome"/>
</dbReference>
<organism evidence="2 3">
    <name type="scientific">Sphingobacterium thalpophilum</name>
    <dbReference type="NCBI Taxonomy" id="259"/>
    <lineage>
        <taxon>Bacteria</taxon>
        <taxon>Pseudomonadati</taxon>
        <taxon>Bacteroidota</taxon>
        <taxon>Sphingobacteriia</taxon>
        <taxon>Sphingobacteriales</taxon>
        <taxon>Sphingobacteriaceae</taxon>
        <taxon>Sphingobacterium</taxon>
    </lineage>
</organism>
<evidence type="ECO:0000313" key="4">
    <source>
        <dbReference type="Proteomes" id="UP001566204"/>
    </source>
</evidence>
<dbReference type="RefSeq" id="WP_028068783.1">
    <property type="nucleotide sequence ID" value="NZ_CP158797.1"/>
</dbReference>
<dbReference type="Proteomes" id="UP001566204">
    <property type="component" value="Unassembled WGS sequence"/>
</dbReference>
<evidence type="ECO:0000313" key="3">
    <source>
        <dbReference type="Proteomes" id="UP000308196"/>
    </source>
</evidence>
<reference evidence="2 3" key="1">
    <citation type="submission" date="2019-05" db="EMBL/GenBank/DDBJ databases">
        <authorList>
            <consortium name="Pathogen Informatics"/>
        </authorList>
    </citation>
    <scope>NUCLEOTIDE SEQUENCE [LARGE SCALE GENOMIC DNA]</scope>
    <source>
        <strain evidence="2 3">NCTC11429</strain>
    </source>
</reference>
<dbReference type="KEGG" id="stha:NCTC11429_03646"/>
<accession>A0A4U9VLV5</accession>
<name>A0A4U9VLV5_9SPHI</name>
<dbReference type="PROSITE" id="PS51257">
    <property type="entry name" value="PROKAR_LIPOPROTEIN"/>
    <property type="match status" value="1"/>
</dbReference>